<dbReference type="EMBL" id="QKKF02015335">
    <property type="protein sequence ID" value="RZF42183.1"/>
    <property type="molecule type" value="Genomic_DNA"/>
</dbReference>
<feature type="region of interest" description="Disordered" evidence="1">
    <location>
        <begin position="265"/>
        <end position="334"/>
    </location>
</feature>
<protein>
    <submittedName>
        <fullName evidence="2">Uncharacterized protein</fullName>
    </submittedName>
</protein>
<sequence>MNIVKVTRHENAACEQQAKFANDRISSVEKHFSDLCSVMAGYTRKVARVRDMNDNLAKNLQSYSEGEKINRSLKQGLGDFSNTLVEIGDYRNIETQRLDKRVVQELVQYESVCRNAKDEVKNIFSARDRELAWKKQLERVKERNPYNRQQITTAESELVKASVEVSRTQKALEEQMDLFEKKKLHDLKAILMDFIAIEIESHAKLIELFTRGCQELMQVNEEYDLENFQDALKLSETASRFETVRKTSLRNTSLLSTLLAKQKKVPKKSSSGNSSSLTTTTTSNSADLVEDLKQEDYEMEEDDDQISVSDAESSSLLSYDNKGNEIDRSKTRNH</sequence>
<name>A0A482X8W1_LAOST</name>
<dbReference type="FunCoup" id="A0A482X8W1">
    <property type="interactions" value="217"/>
</dbReference>
<dbReference type="GO" id="GO:0060271">
    <property type="term" value="P:cilium assembly"/>
    <property type="evidence" value="ECO:0007669"/>
    <property type="project" value="TreeGrafter"/>
</dbReference>
<dbReference type="AlphaFoldDB" id="A0A482X8W1"/>
<keyword evidence="3" id="KW-1185">Reference proteome</keyword>
<dbReference type="PANTHER" id="PTHR21223">
    <property type="entry name" value="CBY1-INTERACTING BAR DOMAIN-CONTAINING PROTEIN HOMOLOG"/>
    <property type="match status" value="1"/>
</dbReference>
<evidence type="ECO:0000313" key="3">
    <source>
        <dbReference type="Proteomes" id="UP000291343"/>
    </source>
</evidence>
<dbReference type="PANTHER" id="PTHR21223:SF2">
    <property type="entry name" value="CBY1-INTERACTING BAR DOMAIN-CONTAINING PROTEIN HOMOLOG"/>
    <property type="match status" value="1"/>
</dbReference>
<dbReference type="Gene3D" id="1.20.1270.60">
    <property type="entry name" value="Arfaptin homology (AH) domain/BAR domain"/>
    <property type="match status" value="1"/>
</dbReference>
<dbReference type="GO" id="GO:0036064">
    <property type="term" value="C:ciliary basal body"/>
    <property type="evidence" value="ECO:0007669"/>
    <property type="project" value="TreeGrafter"/>
</dbReference>
<dbReference type="InterPro" id="IPR009602">
    <property type="entry name" value="CBAR/FAM92"/>
</dbReference>
<gene>
    <name evidence="2" type="ORF">LSTR_LSTR004332</name>
</gene>
<dbReference type="SUPFAM" id="SSF103657">
    <property type="entry name" value="BAR/IMD domain-like"/>
    <property type="match status" value="1"/>
</dbReference>
<feature type="compositionally biased region" description="Low complexity" evidence="1">
    <location>
        <begin position="269"/>
        <end position="285"/>
    </location>
</feature>
<comment type="caution">
    <text evidence="2">The sequence shown here is derived from an EMBL/GenBank/DDBJ whole genome shotgun (WGS) entry which is preliminary data.</text>
</comment>
<reference evidence="2 3" key="1">
    <citation type="journal article" date="2017" name="Gigascience">
        <title>Genome sequence of the small brown planthopper, Laodelphax striatellus.</title>
        <authorList>
            <person name="Zhu J."/>
            <person name="Jiang F."/>
            <person name="Wang X."/>
            <person name="Yang P."/>
            <person name="Bao Y."/>
            <person name="Zhao W."/>
            <person name="Wang W."/>
            <person name="Lu H."/>
            <person name="Wang Q."/>
            <person name="Cui N."/>
            <person name="Li J."/>
            <person name="Chen X."/>
            <person name="Luo L."/>
            <person name="Yu J."/>
            <person name="Kang L."/>
            <person name="Cui F."/>
        </authorList>
    </citation>
    <scope>NUCLEOTIDE SEQUENCE [LARGE SCALE GENOMIC DNA]</scope>
    <source>
        <strain evidence="2">Lst14</strain>
    </source>
</reference>
<dbReference type="OrthoDB" id="60621at2759"/>
<proteinExistence type="predicted"/>
<accession>A0A482X8W1</accession>
<dbReference type="InterPro" id="IPR027267">
    <property type="entry name" value="AH/BAR_dom_sf"/>
</dbReference>
<dbReference type="Proteomes" id="UP000291343">
    <property type="component" value="Unassembled WGS sequence"/>
</dbReference>
<organism evidence="2 3">
    <name type="scientific">Laodelphax striatellus</name>
    <name type="common">Small brown planthopper</name>
    <name type="synonym">Delphax striatella</name>
    <dbReference type="NCBI Taxonomy" id="195883"/>
    <lineage>
        <taxon>Eukaryota</taxon>
        <taxon>Metazoa</taxon>
        <taxon>Ecdysozoa</taxon>
        <taxon>Arthropoda</taxon>
        <taxon>Hexapoda</taxon>
        <taxon>Insecta</taxon>
        <taxon>Pterygota</taxon>
        <taxon>Neoptera</taxon>
        <taxon>Paraneoptera</taxon>
        <taxon>Hemiptera</taxon>
        <taxon>Auchenorrhyncha</taxon>
        <taxon>Fulgoroidea</taxon>
        <taxon>Delphacidae</taxon>
        <taxon>Criomorphinae</taxon>
        <taxon>Laodelphax</taxon>
    </lineage>
</organism>
<evidence type="ECO:0000256" key="1">
    <source>
        <dbReference type="SAM" id="MobiDB-lite"/>
    </source>
</evidence>
<feature type="compositionally biased region" description="Basic and acidic residues" evidence="1">
    <location>
        <begin position="322"/>
        <end position="334"/>
    </location>
</feature>
<dbReference type="STRING" id="195883.A0A482X8W1"/>
<dbReference type="GO" id="GO:0035869">
    <property type="term" value="C:ciliary transition zone"/>
    <property type="evidence" value="ECO:0007669"/>
    <property type="project" value="TreeGrafter"/>
</dbReference>
<dbReference type="SMR" id="A0A482X8W1"/>
<dbReference type="Pfam" id="PF06730">
    <property type="entry name" value="FAM92"/>
    <property type="match status" value="1"/>
</dbReference>
<evidence type="ECO:0000313" key="2">
    <source>
        <dbReference type="EMBL" id="RZF42183.1"/>
    </source>
</evidence>
<dbReference type="InParanoid" id="A0A482X8W1"/>